<protein>
    <submittedName>
        <fullName evidence="1">Uncharacterized protein</fullName>
    </submittedName>
</protein>
<dbReference type="Proteomes" id="UP000078486">
    <property type="component" value="Unassembled WGS sequence"/>
</dbReference>
<organism evidence="1 2">
    <name type="scientific">Termitidicoccus mucosus</name>
    <dbReference type="NCBI Taxonomy" id="1184151"/>
    <lineage>
        <taxon>Bacteria</taxon>
        <taxon>Pseudomonadati</taxon>
        <taxon>Verrucomicrobiota</taxon>
        <taxon>Opitutia</taxon>
        <taxon>Opitutales</taxon>
        <taxon>Opitutaceae</taxon>
        <taxon>Termitidicoccus</taxon>
    </lineage>
</organism>
<sequence>MWHGIALVAASALPAAVKVPAAFGNHMVLQRGLPAPNLRNEAGLQATAFTFDEPPPPSELAGIGAAGAGFQLVYALDPLATQSHEVTYQIDNSKNFVGKKIKRIACLLRTTAAGGGAAHAFVAMDAFTGDIKKIGVPTKNSGARFWQDVASLLVQSNVPGVKNGAFKQG</sequence>
<dbReference type="OrthoDB" id="183320at2"/>
<reference evidence="1 2" key="1">
    <citation type="submission" date="2016-01" db="EMBL/GenBank/DDBJ databases">
        <title>High potential of lignocellulose degradation of a new Verrucomicrobia species.</title>
        <authorList>
            <person name="Wang Y."/>
            <person name="Shi Y."/>
            <person name="Qiu Z."/>
            <person name="Liu S."/>
            <person name="Yang H."/>
        </authorList>
    </citation>
    <scope>NUCLEOTIDE SEQUENCE [LARGE SCALE GENOMIC DNA]</scope>
    <source>
        <strain evidence="1 2">TSB47</strain>
    </source>
</reference>
<dbReference type="AlphaFoldDB" id="A0A178IMX6"/>
<evidence type="ECO:0000313" key="1">
    <source>
        <dbReference type="EMBL" id="OAM91128.1"/>
    </source>
</evidence>
<accession>A0A178IMX6</accession>
<gene>
    <name evidence="1" type="ORF">AW736_04965</name>
</gene>
<dbReference type="STRING" id="1184151.AW736_04965"/>
<keyword evidence="2" id="KW-1185">Reference proteome</keyword>
<dbReference type="RefSeq" id="WP_068769119.1">
    <property type="nucleotide sequence ID" value="NZ_CP109796.1"/>
</dbReference>
<comment type="caution">
    <text evidence="1">The sequence shown here is derived from an EMBL/GenBank/DDBJ whole genome shotgun (WGS) entry which is preliminary data.</text>
</comment>
<name>A0A178IMX6_9BACT</name>
<dbReference type="EMBL" id="LRRQ01000040">
    <property type="protein sequence ID" value="OAM91128.1"/>
    <property type="molecule type" value="Genomic_DNA"/>
</dbReference>
<evidence type="ECO:0000313" key="2">
    <source>
        <dbReference type="Proteomes" id="UP000078486"/>
    </source>
</evidence>
<proteinExistence type="predicted"/>